<gene>
    <name evidence="6" type="ORF">ENG47_04895</name>
</gene>
<dbReference type="Pfam" id="PF17935">
    <property type="entry name" value="TetR_C_27"/>
    <property type="match status" value="1"/>
</dbReference>
<dbReference type="SUPFAM" id="SSF48498">
    <property type="entry name" value="Tetracyclin repressor-like, C-terminal domain"/>
    <property type="match status" value="1"/>
</dbReference>
<name>A0A7V0N009_UNCAE</name>
<protein>
    <submittedName>
        <fullName evidence="6">TetR/AcrR family transcriptional regulator</fullName>
    </submittedName>
</protein>
<dbReference type="InterPro" id="IPR009057">
    <property type="entry name" value="Homeodomain-like_sf"/>
</dbReference>
<evidence type="ECO:0000256" key="3">
    <source>
        <dbReference type="ARBA" id="ARBA00023163"/>
    </source>
</evidence>
<dbReference type="InterPro" id="IPR041478">
    <property type="entry name" value="TetR_C_27"/>
</dbReference>
<dbReference type="Gene3D" id="1.10.10.60">
    <property type="entry name" value="Homeodomain-like"/>
    <property type="match status" value="1"/>
</dbReference>
<feature type="domain" description="HTH tetR-type" evidence="5">
    <location>
        <begin position="3"/>
        <end position="63"/>
    </location>
</feature>
<dbReference type="InterPro" id="IPR001647">
    <property type="entry name" value="HTH_TetR"/>
</dbReference>
<feature type="DNA-binding region" description="H-T-H motif" evidence="4">
    <location>
        <begin position="26"/>
        <end position="45"/>
    </location>
</feature>
<dbReference type="Pfam" id="PF00440">
    <property type="entry name" value="TetR_N"/>
    <property type="match status" value="1"/>
</dbReference>
<dbReference type="SUPFAM" id="SSF46689">
    <property type="entry name" value="Homeodomain-like"/>
    <property type="match status" value="1"/>
</dbReference>
<dbReference type="GO" id="GO:0003700">
    <property type="term" value="F:DNA-binding transcription factor activity"/>
    <property type="evidence" value="ECO:0007669"/>
    <property type="project" value="TreeGrafter"/>
</dbReference>
<accession>A0A7V0N009</accession>
<comment type="caution">
    <text evidence="6">The sequence shown here is derived from an EMBL/GenBank/DDBJ whole genome shotgun (WGS) entry which is preliminary data.</text>
</comment>
<keyword evidence="1" id="KW-0805">Transcription regulation</keyword>
<dbReference type="InterPro" id="IPR023772">
    <property type="entry name" value="DNA-bd_HTH_TetR-type_CS"/>
</dbReference>
<sequence>MKQEKLESILDTAKKMFARYGLRKTSMDEIAHMARVAKATIYNYFGSKDKVYMEVLRQEASEIVEKISSSVAKESLPTDKLVAFARAKFRYMRKAMNLLNLDREGVEKLLPTAKDIRNKLFDQEVNIISSILKEGVQKGTFHINDILLAAKAIAHALRGFELNWLIQESEERIDHYLDELMNLLFYGLMSKERKIEV</sequence>
<dbReference type="PANTHER" id="PTHR30055">
    <property type="entry name" value="HTH-TYPE TRANSCRIPTIONAL REGULATOR RUTR"/>
    <property type="match status" value="1"/>
</dbReference>
<organism evidence="6">
    <name type="scientific">Aerophobetes bacterium</name>
    <dbReference type="NCBI Taxonomy" id="2030807"/>
    <lineage>
        <taxon>Bacteria</taxon>
        <taxon>Candidatus Aerophobota</taxon>
    </lineage>
</organism>
<dbReference type="Gene3D" id="1.10.357.10">
    <property type="entry name" value="Tetracycline Repressor, domain 2"/>
    <property type="match status" value="1"/>
</dbReference>
<evidence type="ECO:0000313" key="6">
    <source>
        <dbReference type="EMBL" id="HDN85075.1"/>
    </source>
</evidence>
<reference evidence="6" key="1">
    <citation type="journal article" date="2020" name="mSystems">
        <title>Genome- and Community-Level Interaction Insights into Carbon Utilization and Element Cycling Functions of Hydrothermarchaeota in Hydrothermal Sediment.</title>
        <authorList>
            <person name="Zhou Z."/>
            <person name="Liu Y."/>
            <person name="Xu W."/>
            <person name="Pan J."/>
            <person name="Luo Z.H."/>
            <person name="Li M."/>
        </authorList>
    </citation>
    <scope>NUCLEOTIDE SEQUENCE [LARGE SCALE GENOMIC DNA]</scope>
    <source>
        <strain evidence="6">HyVt-219</strain>
    </source>
</reference>
<dbReference type="PRINTS" id="PR00455">
    <property type="entry name" value="HTHTETR"/>
</dbReference>
<proteinExistence type="predicted"/>
<dbReference type="EMBL" id="DRBC01000298">
    <property type="protein sequence ID" value="HDN85075.1"/>
    <property type="molecule type" value="Genomic_DNA"/>
</dbReference>
<evidence type="ECO:0000256" key="4">
    <source>
        <dbReference type="PROSITE-ProRule" id="PRU00335"/>
    </source>
</evidence>
<evidence type="ECO:0000256" key="1">
    <source>
        <dbReference type="ARBA" id="ARBA00023015"/>
    </source>
</evidence>
<dbReference type="Proteomes" id="UP000885660">
    <property type="component" value="Unassembled WGS sequence"/>
</dbReference>
<dbReference type="PROSITE" id="PS01081">
    <property type="entry name" value="HTH_TETR_1"/>
    <property type="match status" value="1"/>
</dbReference>
<keyword evidence="2 4" id="KW-0238">DNA-binding</keyword>
<evidence type="ECO:0000256" key="2">
    <source>
        <dbReference type="ARBA" id="ARBA00023125"/>
    </source>
</evidence>
<dbReference type="AlphaFoldDB" id="A0A7V0N009"/>
<keyword evidence="3" id="KW-0804">Transcription</keyword>
<dbReference type="InterPro" id="IPR050109">
    <property type="entry name" value="HTH-type_TetR-like_transc_reg"/>
</dbReference>
<dbReference type="PROSITE" id="PS50977">
    <property type="entry name" value="HTH_TETR_2"/>
    <property type="match status" value="1"/>
</dbReference>
<dbReference type="PANTHER" id="PTHR30055:SF234">
    <property type="entry name" value="HTH-TYPE TRANSCRIPTIONAL REGULATOR BETI"/>
    <property type="match status" value="1"/>
</dbReference>
<dbReference type="GO" id="GO:0000976">
    <property type="term" value="F:transcription cis-regulatory region binding"/>
    <property type="evidence" value="ECO:0007669"/>
    <property type="project" value="TreeGrafter"/>
</dbReference>
<dbReference type="FunFam" id="1.10.10.60:FF:000141">
    <property type="entry name" value="TetR family transcriptional regulator"/>
    <property type="match status" value="1"/>
</dbReference>
<dbReference type="InterPro" id="IPR036271">
    <property type="entry name" value="Tet_transcr_reg_TetR-rel_C_sf"/>
</dbReference>
<evidence type="ECO:0000259" key="5">
    <source>
        <dbReference type="PROSITE" id="PS50977"/>
    </source>
</evidence>